<sequence length="185" mass="20499">MIVDHLMADAHSTLHTSVQNSHSYHDGHCNGVNGCCITPRAGVPTSSVRMPSTPYSATNSTSDQSCTRHASSSSSLVSKLSTAWTYVHCTGGMFAMVPAYEPRFEVTTNMNSENTDWAKHTLAGQSSSSSYQQQLQPLHNYHGHQPAQQYQQQRHREEQRQDKEEKPVEATDFGTIRFPAISTSQ</sequence>
<dbReference type="EMBL" id="CAAALY010106237">
    <property type="protein sequence ID" value="VEL29784.1"/>
    <property type="molecule type" value="Genomic_DNA"/>
</dbReference>
<comment type="caution">
    <text evidence="2">The sequence shown here is derived from an EMBL/GenBank/DDBJ whole genome shotgun (WGS) entry which is preliminary data.</text>
</comment>
<feature type="region of interest" description="Disordered" evidence="1">
    <location>
        <begin position="47"/>
        <end position="66"/>
    </location>
</feature>
<dbReference type="Proteomes" id="UP000784294">
    <property type="component" value="Unassembled WGS sequence"/>
</dbReference>
<proteinExistence type="predicted"/>
<evidence type="ECO:0000256" key="1">
    <source>
        <dbReference type="SAM" id="MobiDB-lite"/>
    </source>
</evidence>
<feature type="compositionally biased region" description="Basic and acidic residues" evidence="1">
    <location>
        <begin position="154"/>
        <end position="169"/>
    </location>
</feature>
<reference evidence="2" key="1">
    <citation type="submission" date="2018-11" db="EMBL/GenBank/DDBJ databases">
        <authorList>
            <consortium name="Pathogen Informatics"/>
        </authorList>
    </citation>
    <scope>NUCLEOTIDE SEQUENCE</scope>
</reference>
<organism evidence="2 3">
    <name type="scientific">Protopolystoma xenopodis</name>
    <dbReference type="NCBI Taxonomy" id="117903"/>
    <lineage>
        <taxon>Eukaryota</taxon>
        <taxon>Metazoa</taxon>
        <taxon>Spiralia</taxon>
        <taxon>Lophotrochozoa</taxon>
        <taxon>Platyhelminthes</taxon>
        <taxon>Monogenea</taxon>
        <taxon>Polyopisthocotylea</taxon>
        <taxon>Polystomatidea</taxon>
        <taxon>Polystomatidae</taxon>
        <taxon>Protopolystoma</taxon>
    </lineage>
</organism>
<dbReference type="AlphaFoldDB" id="A0A3S5AI29"/>
<name>A0A3S5AI29_9PLAT</name>
<feature type="non-terminal residue" evidence="2">
    <location>
        <position position="185"/>
    </location>
</feature>
<evidence type="ECO:0000313" key="2">
    <source>
        <dbReference type="EMBL" id="VEL29784.1"/>
    </source>
</evidence>
<keyword evidence="3" id="KW-1185">Reference proteome</keyword>
<feature type="region of interest" description="Disordered" evidence="1">
    <location>
        <begin position="144"/>
        <end position="185"/>
    </location>
</feature>
<accession>A0A3S5AI29</accession>
<gene>
    <name evidence="2" type="ORF">PXEA_LOCUS23224</name>
</gene>
<evidence type="ECO:0000313" key="3">
    <source>
        <dbReference type="Proteomes" id="UP000784294"/>
    </source>
</evidence>
<protein>
    <submittedName>
        <fullName evidence="2">Uncharacterized protein</fullName>
    </submittedName>
</protein>